<dbReference type="InterPro" id="IPR016181">
    <property type="entry name" value="Acyl_CoA_acyltransferase"/>
</dbReference>
<dbReference type="PANTHER" id="PTHR43451:SF1">
    <property type="entry name" value="ACETYLTRANSFERASE"/>
    <property type="match status" value="1"/>
</dbReference>
<evidence type="ECO:0000259" key="1">
    <source>
        <dbReference type="PROSITE" id="PS51186"/>
    </source>
</evidence>
<feature type="non-terminal residue" evidence="2">
    <location>
        <position position="107"/>
    </location>
</feature>
<accession>A0A2M7VAP9</accession>
<protein>
    <recommendedName>
        <fullName evidence="1">N-acetyltransferase domain-containing protein</fullName>
    </recommendedName>
</protein>
<evidence type="ECO:0000313" key="2">
    <source>
        <dbReference type="EMBL" id="PIZ95991.1"/>
    </source>
</evidence>
<name>A0A2M7VAP9_9BACT</name>
<dbReference type="Gene3D" id="3.40.630.30">
    <property type="match status" value="1"/>
</dbReference>
<proteinExistence type="predicted"/>
<reference evidence="3" key="1">
    <citation type="submission" date="2017-09" db="EMBL/GenBank/DDBJ databases">
        <title>Depth-based differentiation of microbial function through sediment-hosted aquifers and enrichment of novel symbionts in the deep terrestrial subsurface.</title>
        <authorList>
            <person name="Probst A.J."/>
            <person name="Ladd B."/>
            <person name="Jarett J.K."/>
            <person name="Geller-Mcgrath D.E."/>
            <person name="Sieber C.M.K."/>
            <person name="Emerson J.B."/>
            <person name="Anantharaman K."/>
            <person name="Thomas B.C."/>
            <person name="Malmstrom R."/>
            <person name="Stieglmeier M."/>
            <person name="Klingl A."/>
            <person name="Woyke T."/>
            <person name="Ryan C.M."/>
            <person name="Banfield J.F."/>
        </authorList>
    </citation>
    <scope>NUCLEOTIDE SEQUENCE [LARGE SCALE GENOMIC DNA]</scope>
</reference>
<dbReference type="Pfam" id="PF00583">
    <property type="entry name" value="Acetyltransf_1"/>
    <property type="match status" value="1"/>
</dbReference>
<gene>
    <name evidence="2" type="ORF">COX80_02660</name>
</gene>
<feature type="domain" description="N-acetyltransferase" evidence="1">
    <location>
        <begin position="1"/>
        <end position="107"/>
    </location>
</feature>
<dbReference type="GO" id="GO:0016747">
    <property type="term" value="F:acyltransferase activity, transferring groups other than amino-acyl groups"/>
    <property type="evidence" value="ECO:0007669"/>
    <property type="project" value="InterPro"/>
</dbReference>
<dbReference type="Proteomes" id="UP000231453">
    <property type="component" value="Unassembled WGS sequence"/>
</dbReference>
<dbReference type="SUPFAM" id="SSF55729">
    <property type="entry name" value="Acyl-CoA N-acyltransferases (Nat)"/>
    <property type="match status" value="1"/>
</dbReference>
<organism evidence="2 3">
    <name type="scientific">Candidatus Magasanikbacteria bacterium CG_4_10_14_0_2_um_filter_33_14</name>
    <dbReference type="NCBI Taxonomy" id="1974636"/>
    <lineage>
        <taxon>Bacteria</taxon>
        <taxon>Candidatus Magasanikiibacteriota</taxon>
    </lineage>
</organism>
<dbReference type="EMBL" id="PFPL01000038">
    <property type="protein sequence ID" value="PIZ95991.1"/>
    <property type="molecule type" value="Genomic_DNA"/>
</dbReference>
<dbReference type="PROSITE" id="PS51186">
    <property type="entry name" value="GNAT"/>
    <property type="match status" value="1"/>
</dbReference>
<evidence type="ECO:0000313" key="3">
    <source>
        <dbReference type="Proteomes" id="UP000231453"/>
    </source>
</evidence>
<comment type="caution">
    <text evidence="2">The sequence shown here is derived from an EMBL/GenBank/DDBJ whole genome shotgun (WGS) entry which is preliminary data.</text>
</comment>
<dbReference type="PANTHER" id="PTHR43451">
    <property type="entry name" value="ACETYLTRANSFERASE (GNAT) FAMILY PROTEIN"/>
    <property type="match status" value="1"/>
</dbReference>
<sequence>MKIRLARDEDYAAVARLHRQTIRQVNAKDYNKEKIKAWSGRTSAERFRSSANICKRWVALDNEKIIGFADHPLDKCVLWGLYIHKDYVGKGVGKKLLNVIEKSLFKQ</sequence>
<dbReference type="InterPro" id="IPR052564">
    <property type="entry name" value="N-acetyltrans/Recomb-assoc"/>
</dbReference>
<dbReference type="CDD" id="cd04301">
    <property type="entry name" value="NAT_SF"/>
    <property type="match status" value="1"/>
</dbReference>
<dbReference type="InterPro" id="IPR000182">
    <property type="entry name" value="GNAT_dom"/>
</dbReference>
<dbReference type="AlphaFoldDB" id="A0A2M7VAP9"/>